<sequence length="113" mass="12572">MFDNMPLVTIHLPTPRNSLRTDSQKGGCVVERASTYHARTRLQVRPTVLQMQSPCPELASVWERTSFGQDREQQLPTRAGDTKLNKAGLCLKMSPPPPFIKGTGEAGGRRGRR</sequence>
<keyword evidence="2" id="KW-1185">Reference proteome</keyword>
<dbReference type="EMBL" id="CM037621">
    <property type="protein sequence ID" value="KAH8002714.1"/>
    <property type="molecule type" value="Genomic_DNA"/>
</dbReference>
<organism evidence="1 2">
    <name type="scientific">Sphaerodactylus townsendi</name>
    <dbReference type="NCBI Taxonomy" id="933632"/>
    <lineage>
        <taxon>Eukaryota</taxon>
        <taxon>Metazoa</taxon>
        <taxon>Chordata</taxon>
        <taxon>Craniata</taxon>
        <taxon>Vertebrata</taxon>
        <taxon>Euteleostomi</taxon>
        <taxon>Lepidosauria</taxon>
        <taxon>Squamata</taxon>
        <taxon>Bifurcata</taxon>
        <taxon>Gekkota</taxon>
        <taxon>Sphaerodactylidae</taxon>
        <taxon>Sphaerodactylus</taxon>
    </lineage>
</organism>
<evidence type="ECO:0000313" key="1">
    <source>
        <dbReference type="EMBL" id="KAH8002714.1"/>
    </source>
</evidence>
<evidence type="ECO:0000313" key="2">
    <source>
        <dbReference type="Proteomes" id="UP000827872"/>
    </source>
</evidence>
<comment type="caution">
    <text evidence="1">The sequence shown here is derived from an EMBL/GenBank/DDBJ whole genome shotgun (WGS) entry which is preliminary data.</text>
</comment>
<protein>
    <submittedName>
        <fullName evidence="1">Uncharacterized protein</fullName>
    </submittedName>
</protein>
<reference evidence="1" key="1">
    <citation type="submission" date="2021-08" db="EMBL/GenBank/DDBJ databases">
        <title>The first chromosome-level gecko genome reveals the dynamic sex chromosomes of Neotropical dwarf geckos (Sphaerodactylidae: Sphaerodactylus).</title>
        <authorList>
            <person name="Pinto B.J."/>
            <person name="Keating S.E."/>
            <person name="Gamble T."/>
        </authorList>
    </citation>
    <scope>NUCLEOTIDE SEQUENCE</scope>
    <source>
        <strain evidence="1">TG3544</strain>
    </source>
</reference>
<accession>A0ACB8FBB6</accession>
<dbReference type="Proteomes" id="UP000827872">
    <property type="component" value="Linkage Group LG08"/>
</dbReference>
<name>A0ACB8FBB6_9SAUR</name>
<gene>
    <name evidence="1" type="ORF">K3G42_027405</name>
</gene>
<proteinExistence type="predicted"/>